<keyword evidence="1" id="KW-0472">Membrane</keyword>
<protein>
    <recommendedName>
        <fullName evidence="4">Acyltransferase 3 domain-containing protein</fullName>
    </recommendedName>
</protein>
<gene>
    <name evidence="2" type="ORF">U2F25_17010</name>
</gene>
<dbReference type="RefSeq" id="WP_322441166.1">
    <property type="nucleotide sequence ID" value="NZ_JAXOTQ010000020.1"/>
</dbReference>
<dbReference type="EMBL" id="JAXOTQ010000020">
    <property type="protein sequence ID" value="MDZ5491141.1"/>
    <property type="molecule type" value="Genomic_DNA"/>
</dbReference>
<evidence type="ECO:0000313" key="3">
    <source>
        <dbReference type="Proteomes" id="UP001290101"/>
    </source>
</evidence>
<keyword evidence="1" id="KW-0812">Transmembrane</keyword>
<keyword evidence="3" id="KW-1185">Reference proteome</keyword>
<accession>A0ABU5JEY7</accession>
<sequence length="75" mass="7984">MTTRTDPTATTAAVAPTPADRVVWADVAKGACIVLVVLWHVVVKGYLWPSTARCWRPARPGCSTCPRAAGARPQP</sequence>
<evidence type="ECO:0008006" key="4">
    <source>
        <dbReference type="Google" id="ProtNLM"/>
    </source>
</evidence>
<keyword evidence="1" id="KW-1133">Transmembrane helix</keyword>
<evidence type="ECO:0000313" key="2">
    <source>
        <dbReference type="EMBL" id="MDZ5491141.1"/>
    </source>
</evidence>
<name>A0ABU5JEY7_9ACTN</name>
<proteinExistence type="predicted"/>
<feature type="transmembrane region" description="Helical" evidence="1">
    <location>
        <begin position="27"/>
        <end position="47"/>
    </location>
</feature>
<evidence type="ECO:0000256" key="1">
    <source>
        <dbReference type="SAM" id="Phobius"/>
    </source>
</evidence>
<dbReference type="Proteomes" id="UP001290101">
    <property type="component" value="Unassembled WGS sequence"/>
</dbReference>
<comment type="caution">
    <text evidence="2">The sequence shown here is derived from an EMBL/GenBank/DDBJ whole genome shotgun (WGS) entry which is preliminary data.</text>
</comment>
<organism evidence="2 3">
    <name type="scientific">Micromonospora sicca</name>
    <dbReference type="NCBI Taxonomy" id="2202420"/>
    <lineage>
        <taxon>Bacteria</taxon>
        <taxon>Bacillati</taxon>
        <taxon>Actinomycetota</taxon>
        <taxon>Actinomycetes</taxon>
        <taxon>Micromonosporales</taxon>
        <taxon>Micromonosporaceae</taxon>
        <taxon>Micromonospora</taxon>
    </lineage>
</organism>
<reference evidence="2 3" key="1">
    <citation type="submission" date="2023-12" db="EMBL/GenBank/DDBJ databases">
        <title>Micromonospora sp. nov., isolated from Atacama Desert.</title>
        <authorList>
            <person name="Carro L."/>
            <person name="Golinska P."/>
            <person name="Klenk H.-P."/>
            <person name="Goodfellow M."/>
        </authorList>
    </citation>
    <scope>NUCLEOTIDE SEQUENCE [LARGE SCALE GENOMIC DNA]</scope>
    <source>
        <strain evidence="2 3">4G53</strain>
    </source>
</reference>